<dbReference type="InterPro" id="IPR047215">
    <property type="entry name" value="Galactose_mutarotase-like"/>
</dbReference>
<keyword evidence="6" id="KW-1185">Reference proteome</keyword>
<evidence type="ECO:0000256" key="2">
    <source>
        <dbReference type="ARBA" id="ARBA00023235"/>
    </source>
</evidence>
<dbReference type="CDD" id="cd09019">
    <property type="entry name" value="galactose_mutarotase_like"/>
    <property type="match status" value="1"/>
</dbReference>
<reference evidence="5 6" key="1">
    <citation type="submission" date="2017-03" db="EMBL/GenBank/DDBJ databases">
        <title>Genomes of endolithic fungi from Antarctica.</title>
        <authorList>
            <person name="Coleine C."/>
            <person name="Masonjones S."/>
            <person name="Stajich J.E."/>
        </authorList>
    </citation>
    <scope>NUCLEOTIDE SEQUENCE [LARGE SCALE GENOMIC DNA]</scope>
    <source>
        <strain evidence="5 6">CCFEE 6315</strain>
    </source>
</reference>
<evidence type="ECO:0000313" key="6">
    <source>
        <dbReference type="Proteomes" id="UP000308549"/>
    </source>
</evidence>
<dbReference type="Pfam" id="PF01263">
    <property type="entry name" value="Aldose_epim"/>
    <property type="match status" value="1"/>
</dbReference>
<keyword evidence="4" id="KW-0732">Signal</keyword>
<dbReference type="GO" id="GO:0006006">
    <property type="term" value="P:glucose metabolic process"/>
    <property type="evidence" value="ECO:0007669"/>
    <property type="project" value="TreeGrafter"/>
</dbReference>
<keyword evidence="3" id="KW-0119">Carbohydrate metabolism</keyword>
<feature type="chain" id="PRO_5021003861" description="Aldose 1-epimerase" evidence="4">
    <location>
        <begin position="21"/>
        <end position="401"/>
    </location>
</feature>
<name>A0A4U0UBK8_9PEZI</name>
<gene>
    <name evidence="5" type="ORF">B0A50_01722</name>
</gene>
<dbReference type="InterPro" id="IPR011013">
    <property type="entry name" value="Gal_mutarotase_sf_dom"/>
</dbReference>
<dbReference type="InterPro" id="IPR014718">
    <property type="entry name" value="GH-type_carb-bd"/>
</dbReference>
<evidence type="ECO:0000256" key="1">
    <source>
        <dbReference type="ARBA" id="ARBA00006206"/>
    </source>
</evidence>
<accession>A0A4U0UBK8</accession>
<evidence type="ECO:0000256" key="4">
    <source>
        <dbReference type="SAM" id="SignalP"/>
    </source>
</evidence>
<dbReference type="Proteomes" id="UP000308549">
    <property type="component" value="Unassembled WGS sequence"/>
</dbReference>
<dbReference type="GO" id="GO:0033499">
    <property type="term" value="P:galactose catabolic process via UDP-galactose, Leloir pathway"/>
    <property type="evidence" value="ECO:0007669"/>
    <property type="project" value="TreeGrafter"/>
</dbReference>
<dbReference type="OrthoDB" id="274691at2759"/>
<sequence>MPSLITSTALLFAASTTTLAFNTPGNYGPSDSAFPPFSGDPFQKYHLTAKGINASFIPYGARLTNLFVKDKNDCYQDVALGYDDGEQYLNDTETDHTFFGAVVGRYANRIKNSTFTIDGETSHIVANENDGKDTLHGGAVGYDQRNWTVASHTGNSITFTFYDTAYQGFPGDVLNVATYTLTDGPALINRLISIPFNKATPIMLSNHIYWNLGAFTTPSSVRILNDTLSMPYAQRYIDTDGILIPTGEINITNNTAYDFTQPSGKQLGTDILDAFCSTGCQGYDTAFILDRPRYSNEDPELEVLKLWAPSTGIQMSLSTNMQGLQIYSCDGQDGTTPVKKSQQHLNETTYVEQYGCVVIEAQDWIDGINNPQWGRDQWQIFTPTSEPAVNYQKYQFSVVDQ</sequence>
<evidence type="ECO:0000256" key="3">
    <source>
        <dbReference type="ARBA" id="ARBA00023277"/>
    </source>
</evidence>
<protein>
    <recommendedName>
        <fullName evidence="7">Aldose 1-epimerase</fullName>
    </recommendedName>
</protein>
<comment type="similarity">
    <text evidence="1">Belongs to the aldose epimerase family.</text>
</comment>
<organism evidence="5 6">
    <name type="scientific">Salinomyces thailandicus</name>
    <dbReference type="NCBI Taxonomy" id="706561"/>
    <lineage>
        <taxon>Eukaryota</taxon>
        <taxon>Fungi</taxon>
        <taxon>Dikarya</taxon>
        <taxon>Ascomycota</taxon>
        <taxon>Pezizomycotina</taxon>
        <taxon>Dothideomycetes</taxon>
        <taxon>Dothideomycetidae</taxon>
        <taxon>Mycosphaerellales</taxon>
        <taxon>Teratosphaeriaceae</taxon>
        <taxon>Salinomyces</taxon>
    </lineage>
</organism>
<dbReference type="Gene3D" id="2.70.98.10">
    <property type="match status" value="1"/>
</dbReference>
<comment type="caution">
    <text evidence="5">The sequence shown here is derived from an EMBL/GenBank/DDBJ whole genome shotgun (WGS) entry which is preliminary data.</text>
</comment>
<dbReference type="GO" id="GO:0004034">
    <property type="term" value="F:aldose 1-epimerase activity"/>
    <property type="evidence" value="ECO:0007669"/>
    <property type="project" value="TreeGrafter"/>
</dbReference>
<evidence type="ECO:0000313" key="5">
    <source>
        <dbReference type="EMBL" id="TKA31645.1"/>
    </source>
</evidence>
<dbReference type="EMBL" id="NAJL01000007">
    <property type="protein sequence ID" value="TKA31645.1"/>
    <property type="molecule type" value="Genomic_DNA"/>
</dbReference>
<dbReference type="GO" id="GO:0030246">
    <property type="term" value="F:carbohydrate binding"/>
    <property type="evidence" value="ECO:0007669"/>
    <property type="project" value="InterPro"/>
</dbReference>
<feature type="signal peptide" evidence="4">
    <location>
        <begin position="1"/>
        <end position="20"/>
    </location>
</feature>
<dbReference type="InterPro" id="IPR008183">
    <property type="entry name" value="Aldose_1/G6P_1-epimerase"/>
</dbReference>
<dbReference type="PANTHER" id="PTHR10091:SF6">
    <property type="entry name" value="1-EPIMERASE, PUTATIVE (AFU_ORTHOLOGUE AFUA_3G13240)-RELATED"/>
    <property type="match status" value="1"/>
</dbReference>
<keyword evidence="2" id="KW-0413">Isomerase</keyword>
<dbReference type="PANTHER" id="PTHR10091">
    <property type="entry name" value="ALDOSE-1-EPIMERASE"/>
    <property type="match status" value="1"/>
</dbReference>
<dbReference type="AlphaFoldDB" id="A0A4U0UBK8"/>
<dbReference type="SUPFAM" id="SSF74650">
    <property type="entry name" value="Galactose mutarotase-like"/>
    <property type="match status" value="1"/>
</dbReference>
<evidence type="ECO:0008006" key="7">
    <source>
        <dbReference type="Google" id="ProtNLM"/>
    </source>
</evidence>
<proteinExistence type="inferred from homology"/>